<gene>
    <name evidence="3" type="ORF">BBI10_17940</name>
</gene>
<evidence type="ECO:0000313" key="4">
    <source>
        <dbReference type="Proteomes" id="UP000095143"/>
    </source>
</evidence>
<dbReference type="GO" id="GO:0006354">
    <property type="term" value="P:DNA-templated transcription elongation"/>
    <property type="evidence" value="ECO:0007669"/>
    <property type="project" value="InterPro"/>
</dbReference>
<dbReference type="CDD" id="cd09894">
    <property type="entry name" value="NGN_SP_AnfA1"/>
    <property type="match status" value="1"/>
</dbReference>
<evidence type="ECO:0000313" key="3">
    <source>
        <dbReference type="EMBL" id="OCX17388.1"/>
    </source>
</evidence>
<dbReference type="RefSeq" id="WP_065990680.1">
    <property type="nucleotide sequence ID" value="NZ_MDEN01000065.1"/>
</dbReference>
<accession>A0A1C2DRH9</accession>
<sequence length="176" mass="20030">MMKWYLITHNLHALQVVTARMAIMEVEYFAPTKTKVTRRSDCEGVRTTQTILFPGYLFVRLDPEVVHPSTVADIPGVKEFVRFGGEICTISGSLIEAWRQGLMLRPNKNVTQIEYRNVSPALLSDLEYVTSLKCKLARQSALFEVLQNHIGKNSFENVNQLVVSVLEHPVLDERIN</sequence>
<comment type="caution">
    <text evidence="3">The sequence shown here is derived from an EMBL/GenBank/DDBJ whole genome shotgun (WGS) entry which is preliminary data.</text>
</comment>
<dbReference type="EMBL" id="MDEN01000065">
    <property type="protein sequence ID" value="OCX17388.1"/>
    <property type="molecule type" value="Genomic_DNA"/>
</dbReference>
<dbReference type="InterPro" id="IPR036735">
    <property type="entry name" value="NGN_dom_sf"/>
</dbReference>
<protein>
    <recommendedName>
        <fullName evidence="2">NusG-like N-terminal domain-containing protein</fullName>
    </recommendedName>
</protein>
<dbReference type="AlphaFoldDB" id="A0A1C2DRH9"/>
<feature type="domain" description="NusG-like N-terminal" evidence="2">
    <location>
        <begin position="1"/>
        <end position="102"/>
    </location>
</feature>
<dbReference type="Proteomes" id="UP000095143">
    <property type="component" value="Unassembled WGS sequence"/>
</dbReference>
<dbReference type="SMART" id="SM00738">
    <property type="entry name" value="NGN"/>
    <property type="match status" value="1"/>
</dbReference>
<evidence type="ECO:0000256" key="1">
    <source>
        <dbReference type="ARBA" id="ARBA00023163"/>
    </source>
</evidence>
<dbReference type="InterPro" id="IPR006645">
    <property type="entry name" value="NGN-like_dom"/>
</dbReference>
<organism evidence="3 4">
    <name type="scientific">Pseudomonas graminis</name>
    <dbReference type="NCBI Taxonomy" id="158627"/>
    <lineage>
        <taxon>Bacteria</taxon>
        <taxon>Pseudomonadati</taxon>
        <taxon>Pseudomonadota</taxon>
        <taxon>Gammaproteobacteria</taxon>
        <taxon>Pseudomonadales</taxon>
        <taxon>Pseudomonadaceae</taxon>
        <taxon>Pseudomonas</taxon>
    </lineage>
</organism>
<name>A0A1C2DRH9_9PSED</name>
<proteinExistence type="predicted"/>
<evidence type="ECO:0000259" key="2">
    <source>
        <dbReference type="SMART" id="SM00738"/>
    </source>
</evidence>
<reference evidence="3 4" key="1">
    <citation type="submission" date="2016-08" db="EMBL/GenBank/DDBJ databases">
        <title>Whole genome sequence of Pseudomonas graminis strain UASWS1507, a potential biological control agent for agriculture.</title>
        <authorList>
            <person name="Crovadore J."/>
            <person name="Calmin G."/>
            <person name="Chablais R."/>
            <person name="Cochard B."/>
            <person name="Lefort F."/>
        </authorList>
    </citation>
    <scope>NUCLEOTIDE SEQUENCE [LARGE SCALE GENOMIC DNA]</scope>
    <source>
        <strain evidence="3 4">UASWS1507</strain>
    </source>
</reference>
<dbReference type="Pfam" id="PF02357">
    <property type="entry name" value="NusG"/>
    <property type="match status" value="1"/>
</dbReference>
<dbReference type="SUPFAM" id="SSF82679">
    <property type="entry name" value="N-utilization substance G protein NusG, N-terminal domain"/>
    <property type="match status" value="1"/>
</dbReference>
<dbReference type="Gene3D" id="3.30.70.940">
    <property type="entry name" value="NusG, N-terminal domain"/>
    <property type="match status" value="1"/>
</dbReference>
<keyword evidence="1" id="KW-0804">Transcription</keyword>